<dbReference type="HOGENOM" id="CLU_337058_0_0_1"/>
<feature type="compositionally biased region" description="Polar residues" evidence="1">
    <location>
        <begin position="544"/>
        <end position="577"/>
    </location>
</feature>
<feature type="compositionally biased region" description="Acidic residues" evidence="1">
    <location>
        <begin position="786"/>
        <end position="809"/>
    </location>
</feature>
<feature type="compositionally biased region" description="Pro residues" evidence="1">
    <location>
        <begin position="428"/>
        <end position="450"/>
    </location>
</feature>
<feature type="region of interest" description="Disordered" evidence="1">
    <location>
        <begin position="744"/>
        <end position="845"/>
    </location>
</feature>
<reference evidence="3" key="1">
    <citation type="journal article" date="2014" name="Proc. Natl. Acad. Sci. U.S.A.">
        <title>Extensive sampling of basidiomycete genomes demonstrates inadequacy of the white-rot/brown-rot paradigm for wood decay fungi.</title>
        <authorList>
            <person name="Riley R."/>
            <person name="Salamov A.A."/>
            <person name="Brown D.W."/>
            <person name="Nagy L.G."/>
            <person name="Floudas D."/>
            <person name="Held B.W."/>
            <person name="Levasseur A."/>
            <person name="Lombard V."/>
            <person name="Morin E."/>
            <person name="Otillar R."/>
            <person name="Lindquist E.A."/>
            <person name="Sun H."/>
            <person name="LaButti K.M."/>
            <person name="Schmutz J."/>
            <person name="Jabbour D."/>
            <person name="Luo H."/>
            <person name="Baker S.E."/>
            <person name="Pisabarro A.G."/>
            <person name="Walton J.D."/>
            <person name="Blanchette R.A."/>
            <person name="Henrissat B."/>
            <person name="Martin F."/>
            <person name="Cullen D."/>
            <person name="Hibbett D.S."/>
            <person name="Grigoriev I.V."/>
        </authorList>
    </citation>
    <scope>NUCLEOTIDE SEQUENCE [LARGE SCALE GENOMIC DNA]</scope>
    <source>
        <strain evidence="3">FD-172 SS1</strain>
    </source>
</reference>
<dbReference type="AlphaFoldDB" id="A0A067MIC7"/>
<dbReference type="Proteomes" id="UP000027195">
    <property type="component" value="Unassembled WGS sequence"/>
</dbReference>
<protein>
    <submittedName>
        <fullName evidence="2">Uncharacterized protein</fullName>
    </submittedName>
</protein>
<feature type="compositionally biased region" description="Basic and acidic residues" evidence="1">
    <location>
        <begin position="835"/>
        <end position="845"/>
    </location>
</feature>
<feature type="compositionally biased region" description="Low complexity" evidence="1">
    <location>
        <begin position="593"/>
        <end position="602"/>
    </location>
</feature>
<feature type="compositionally biased region" description="Polar residues" evidence="1">
    <location>
        <begin position="56"/>
        <end position="65"/>
    </location>
</feature>
<feature type="compositionally biased region" description="Low complexity" evidence="1">
    <location>
        <begin position="303"/>
        <end position="319"/>
    </location>
</feature>
<sequence length="845" mass="89227">MEGINSTAQMMAKLEMVNAPLSYRPIAPITTQYGRSAPLPGLKSAPITEATPQPRRASQTTQQNPFADPPRSSPIPGRAEIFFASGSPRISSDRVELYNNSSTLAGGSGLRKEISPLSWSPFGASPGTAGQISSYFEPNAKPSGSSTSARDLLFMPASDEKSKNVSGNGVNSSATSRPAGENGTAPLFAKTETSQQRLPFVYEPPTPVMPTELSLKLPSLRLEKPSPIEKNSDMVVESANLAVPKGKKGLLPADDPSLPSVNLLSTPSPMNLPRPVSPLVISKPNLDKQLPSIPFANPSSIIGRTGSTSLTRSSSSRSSKVNITTENPRASFRRNSSASTFPPSPSTVLTTFEGSSVSGTYLQTPDTQSLPSPPPIAVYLRPDGSPFTADIPLNASSTQLDADKRSIMSISTLSSAPPSPHPNDLVPSPLPPLSLSPPATPPPPPSPSPRPSWNSELSYEEEHASADGTGLGLELGLGLEIFGGGSTFEGDSMASYNPRSERSGSWEDSQMDESDIEPRFLASYDRHYDSEAQTDPFGDHHIISTWTSPAGSRPASSHKQPGANASDSTDSQSPQKNPSSEEPPSVPSTAAHSVPSFTFSRTPSPPSSPPLEPPLLSVPEPAHPARGLTYSLLTTEHARRDKGSTVDVRRSPAQSAASSFGGSEYASAYEGASVSRGSDDNDDDGEEESGEEGSVLDFDDIEAMKPRGVLRLNRLNRSSTITAEAAPHGRPLFLRAIPPPLNLEQSSQSRLAPLVKTSASASSSASEMWSPRSSAYASAFGGSDAGDAEDGEAFDEDDDDEMDEEEENEVTLVGTEVGKSMGPDSSLHSTPMAQFRDHRQGLVAT</sequence>
<proteinExistence type="predicted"/>
<feature type="region of interest" description="Disordered" evidence="1">
    <location>
        <begin position="130"/>
        <end position="187"/>
    </location>
</feature>
<evidence type="ECO:0000313" key="3">
    <source>
        <dbReference type="Proteomes" id="UP000027195"/>
    </source>
</evidence>
<feature type="region of interest" description="Disordered" evidence="1">
    <location>
        <begin position="292"/>
        <end position="383"/>
    </location>
</feature>
<feature type="region of interest" description="Disordered" evidence="1">
    <location>
        <begin position="34"/>
        <end position="79"/>
    </location>
</feature>
<dbReference type="InParanoid" id="A0A067MIC7"/>
<feature type="compositionally biased region" description="Pro residues" evidence="1">
    <location>
        <begin position="603"/>
        <end position="613"/>
    </location>
</feature>
<feature type="compositionally biased region" description="Polar residues" evidence="1">
    <location>
        <begin position="348"/>
        <end position="370"/>
    </location>
</feature>
<feature type="compositionally biased region" description="Acidic residues" evidence="1">
    <location>
        <begin position="680"/>
        <end position="691"/>
    </location>
</feature>
<feature type="compositionally biased region" description="Gly residues" evidence="1">
    <location>
        <begin position="469"/>
        <end position="487"/>
    </location>
</feature>
<gene>
    <name evidence="2" type="ORF">BOTBODRAFT_65572</name>
</gene>
<feature type="compositionally biased region" description="Polar residues" evidence="1">
    <location>
        <begin position="130"/>
        <end position="149"/>
    </location>
</feature>
<organism evidence="2 3">
    <name type="scientific">Botryobasidium botryosum (strain FD-172 SS1)</name>
    <dbReference type="NCBI Taxonomy" id="930990"/>
    <lineage>
        <taxon>Eukaryota</taxon>
        <taxon>Fungi</taxon>
        <taxon>Dikarya</taxon>
        <taxon>Basidiomycota</taxon>
        <taxon>Agaricomycotina</taxon>
        <taxon>Agaricomycetes</taxon>
        <taxon>Cantharellales</taxon>
        <taxon>Botryobasidiaceae</taxon>
        <taxon>Botryobasidium</taxon>
    </lineage>
</organism>
<accession>A0A067MIC7</accession>
<feature type="compositionally biased region" description="Polar residues" evidence="1">
    <location>
        <begin position="652"/>
        <end position="661"/>
    </location>
</feature>
<dbReference type="EMBL" id="KL198032">
    <property type="protein sequence ID" value="KDQ15533.1"/>
    <property type="molecule type" value="Genomic_DNA"/>
</dbReference>
<feature type="compositionally biased region" description="Low complexity" evidence="1">
    <location>
        <begin position="164"/>
        <end position="173"/>
    </location>
</feature>
<feature type="region of interest" description="Disordered" evidence="1">
    <location>
        <begin position="411"/>
        <end position="701"/>
    </location>
</feature>
<feature type="compositionally biased region" description="Basic and acidic residues" evidence="1">
    <location>
        <begin position="636"/>
        <end position="650"/>
    </location>
</feature>
<name>A0A067MIC7_BOTB1</name>
<evidence type="ECO:0000256" key="1">
    <source>
        <dbReference type="SAM" id="MobiDB-lite"/>
    </source>
</evidence>
<evidence type="ECO:0000313" key="2">
    <source>
        <dbReference type="EMBL" id="KDQ15533.1"/>
    </source>
</evidence>
<feature type="compositionally biased region" description="Low complexity" evidence="1">
    <location>
        <begin position="758"/>
        <end position="782"/>
    </location>
</feature>
<keyword evidence="3" id="KW-1185">Reference proteome</keyword>